<dbReference type="AlphaFoldDB" id="A0A9Q3EL53"/>
<evidence type="ECO:0000313" key="2">
    <source>
        <dbReference type="EMBL" id="MBW0520851.1"/>
    </source>
</evidence>
<protein>
    <submittedName>
        <fullName evidence="2">Uncharacterized protein</fullName>
    </submittedName>
</protein>
<keyword evidence="3" id="KW-1185">Reference proteome</keyword>
<dbReference type="Proteomes" id="UP000765509">
    <property type="component" value="Unassembled WGS sequence"/>
</dbReference>
<evidence type="ECO:0000313" key="3">
    <source>
        <dbReference type="Proteomes" id="UP000765509"/>
    </source>
</evidence>
<dbReference type="OrthoDB" id="2501705at2759"/>
<gene>
    <name evidence="2" type="ORF">O181_060566</name>
</gene>
<accession>A0A9Q3EL53</accession>
<sequence length="95" mass="11219">MGLESSWQHPLNERMTIIFDHTFCLALVGTEYHHFCWDKDQHTHGVVSSLMEQYPSYLKKEWKAIQQNPECVTTKREKQRILAPDDDMAIKGQDR</sequence>
<comment type="caution">
    <text evidence="2">The sequence shown here is derived from an EMBL/GenBank/DDBJ whole genome shotgun (WGS) entry which is preliminary data.</text>
</comment>
<dbReference type="EMBL" id="AVOT02028379">
    <property type="protein sequence ID" value="MBW0520851.1"/>
    <property type="molecule type" value="Genomic_DNA"/>
</dbReference>
<name>A0A9Q3EL53_9BASI</name>
<proteinExistence type="predicted"/>
<organism evidence="2 3">
    <name type="scientific">Austropuccinia psidii MF-1</name>
    <dbReference type="NCBI Taxonomy" id="1389203"/>
    <lineage>
        <taxon>Eukaryota</taxon>
        <taxon>Fungi</taxon>
        <taxon>Dikarya</taxon>
        <taxon>Basidiomycota</taxon>
        <taxon>Pucciniomycotina</taxon>
        <taxon>Pucciniomycetes</taxon>
        <taxon>Pucciniales</taxon>
        <taxon>Sphaerophragmiaceae</taxon>
        <taxon>Austropuccinia</taxon>
    </lineage>
</organism>
<feature type="region of interest" description="Disordered" evidence="1">
    <location>
        <begin position="75"/>
        <end position="95"/>
    </location>
</feature>
<evidence type="ECO:0000256" key="1">
    <source>
        <dbReference type="SAM" id="MobiDB-lite"/>
    </source>
</evidence>
<reference evidence="2" key="1">
    <citation type="submission" date="2021-03" db="EMBL/GenBank/DDBJ databases">
        <title>Draft genome sequence of rust myrtle Austropuccinia psidii MF-1, a brazilian biotype.</title>
        <authorList>
            <person name="Quecine M.C."/>
            <person name="Pachon D.M.R."/>
            <person name="Bonatelli M.L."/>
            <person name="Correr F.H."/>
            <person name="Franceschini L.M."/>
            <person name="Leite T.F."/>
            <person name="Margarido G.R.A."/>
            <person name="Almeida C.A."/>
            <person name="Ferrarezi J.A."/>
            <person name="Labate C.A."/>
        </authorList>
    </citation>
    <scope>NUCLEOTIDE SEQUENCE</scope>
    <source>
        <strain evidence="2">MF-1</strain>
    </source>
</reference>